<proteinExistence type="predicted"/>
<dbReference type="EMBL" id="BAAAFZ010000029">
    <property type="protein sequence ID" value="GAA0584994.1"/>
    <property type="molecule type" value="Genomic_DNA"/>
</dbReference>
<protein>
    <submittedName>
        <fullName evidence="2">Uncharacterized protein</fullName>
    </submittedName>
</protein>
<dbReference type="Proteomes" id="UP001501588">
    <property type="component" value="Unassembled WGS sequence"/>
</dbReference>
<gene>
    <name evidence="2" type="ORF">GCM10009416_24210</name>
</gene>
<accession>A0ABP3Q803</accession>
<evidence type="ECO:0000313" key="3">
    <source>
        <dbReference type="Proteomes" id="UP001501588"/>
    </source>
</evidence>
<evidence type="ECO:0000256" key="1">
    <source>
        <dbReference type="SAM" id="MobiDB-lite"/>
    </source>
</evidence>
<evidence type="ECO:0000313" key="2">
    <source>
        <dbReference type="EMBL" id="GAA0584994.1"/>
    </source>
</evidence>
<comment type="caution">
    <text evidence="2">The sequence shown here is derived from an EMBL/GenBank/DDBJ whole genome shotgun (WGS) entry which is preliminary data.</text>
</comment>
<organism evidence="2 3">
    <name type="scientific">Craurococcus roseus</name>
    <dbReference type="NCBI Taxonomy" id="77585"/>
    <lineage>
        <taxon>Bacteria</taxon>
        <taxon>Pseudomonadati</taxon>
        <taxon>Pseudomonadota</taxon>
        <taxon>Alphaproteobacteria</taxon>
        <taxon>Acetobacterales</taxon>
        <taxon>Acetobacteraceae</taxon>
        <taxon>Craurococcus</taxon>
    </lineage>
</organism>
<sequence>MAADSAASKAAGTGPAGATHPLSRVASNAAISPPVRWGGERSTWPTGRARSAKSENRGGFTDEAGAEAWSPAAMAKPATTL</sequence>
<name>A0ABP3Q803_9PROT</name>
<feature type="region of interest" description="Disordered" evidence="1">
    <location>
        <begin position="1"/>
        <end position="81"/>
    </location>
</feature>
<reference evidence="3" key="1">
    <citation type="journal article" date="2019" name="Int. J. Syst. Evol. Microbiol.">
        <title>The Global Catalogue of Microorganisms (GCM) 10K type strain sequencing project: providing services to taxonomists for standard genome sequencing and annotation.</title>
        <authorList>
            <consortium name="The Broad Institute Genomics Platform"/>
            <consortium name="The Broad Institute Genome Sequencing Center for Infectious Disease"/>
            <person name="Wu L."/>
            <person name="Ma J."/>
        </authorList>
    </citation>
    <scope>NUCLEOTIDE SEQUENCE [LARGE SCALE GENOMIC DNA]</scope>
    <source>
        <strain evidence="3">JCM 9933</strain>
    </source>
</reference>
<feature type="compositionally biased region" description="Low complexity" evidence="1">
    <location>
        <begin position="1"/>
        <end position="19"/>
    </location>
</feature>
<keyword evidence="3" id="KW-1185">Reference proteome</keyword>